<sequence>MPFGLTNVPSTFVRGLTNVPSTFMRLMNHFLRSLIGHWVVVYFDDILVSSTCVDDHIVHYPCCPLNEIIKKDVGFKWEETQEKSFQALKDTLTNAPILALPNFHKSFKLECDMSNMGVRLRSCKLKHYLLSNEFIVHCDHESIKHLRGQHKLNKRHAKWVKFLEQFLYVIKHKDLYLGDDDFKEAYELYANSVNRCFFRHEGILFKEKRFCVPKSSIRELLVKKAHEGDLMGHFGDCKIVRPYMSIFTASHEKRYASLL</sequence>
<dbReference type="InterPro" id="IPR041577">
    <property type="entry name" value="RT_RNaseH_2"/>
</dbReference>
<dbReference type="Pfam" id="PF17917">
    <property type="entry name" value="RT_RNaseH"/>
    <property type="match status" value="1"/>
</dbReference>
<evidence type="ECO:0000259" key="9">
    <source>
        <dbReference type="Pfam" id="PF17919"/>
    </source>
</evidence>
<dbReference type="InterPro" id="IPR050951">
    <property type="entry name" value="Retrovirus_Pol_polyprotein"/>
</dbReference>
<keyword evidence="1" id="KW-0808">Transferase</keyword>
<evidence type="ECO:0000256" key="3">
    <source>
        <dbReference type="ARBA" id="ARBA00022722"/>
    </source>
</evidence>
<dbReference type="InterPro" id="IPR043502">
    <property type="entry name" value="DNA/RNA_pol_sf"/>
</dbReference>
<name>A0A371HAL8_MUCPR</name>
<dbReference type="Proteomes" id="UP000257109">
    <property type="component" value="Unassembled WGS sequence"/>
</dbReference>
<keyword evidence="2" id="KW-0548">Nucleotidyltransferase</keyword>
<dbReference type="InterPro" id="IPR041373">
    <property type="entry name" value="RT_RNaseH"/>
</dbReference>
<keyword evidence="3" id="KW-0540">Nuclease</keyword>
<dbReference type="InterPro" id="IPR043128">
    <property type="entry name" value="Rev_trsase/Diguanyl_cyclase"/>
</dbReference>
<evidence type="ECO:0008006" key="12">
    <source>
        <dbReference type="Google" id="ProtNLM"/>
    </source>
</evidence>
<evidence type="ECO:0000256" key="5">
    <source>
        <dbReference type="ARBA" id="ARBA00022801"/>
    </source>
</evidence>
<feature type="domain" description="Reverse transcriptase RNase H-like" evidence="8">
    <location>
        <begin position="124"/>
        <end position="166"/>
    </location>
</feature>
<dbReference type="PANTHER" id="PTHR37984:SF5">
    <property type="entry name" value="PROTEIN NYNRIN-LIKE"/>
    <property type="match status" value="1"/>
</dbReference>
<evidence type="ECO:0000259" key="8">
    <source>
        <dbReference type="Pfam" id="PF17917"/>
    </source>
</evidence>
<reference evidence="10" key="1">
    <citation type="submission" date="2018-05" db="EMBL/GenBank/DDBJ databases">
        <title>Draft genome of Mucuna pruriens seed.</title>
        <authorList>
            <person name="Nnadi N.E."/>
            <person name="Vos R."/>
            <person name="Hasami M.H."/>
            <person name="Devisetty U.K."/>
            <person name="Aguiy J.C."/>
        </authorList>
    </citation>
    <scope>NUCLEOTIDE SEQUENCE [LARGE SCALE GENOMIC DNA]</scope>
    <source>
        <strain evidence="10">JCA_2017</strain>
    </source>
</reference>
<evidence type="ECO:0000313" key="10">
    <source>
        <dbReference type="EMBL" id="RDX99840.1"/>
    </source>
</evidence>
<keyword evidence="5" id="KW-0378">Hydrolase</keyword>
<protein>
    <recommendedName>
        <fullName evidence="12">Retrovirus-related Pol polyprotein from transposon 17.6</fullName>
    </recommendedName>
</protein>
<evidence type="ECO:0000256" key="4">
    <source>
        <dbReference type="ARBA" id="ARBA00022759"/>
    </source>
</evidence>
<feature type="non-terminal residue" evidence="10">
    <location>
        <position position="1"/>
    </location>
</feature>
<accession>A0A371HAL8</accession>
<dbReference type="GO" id="GO:0016787">
    <property type="term" value="F:hydrolase activity"/>
    <property type="evidence" value="ECO:0007669"/>
    <property type="project" value="UniProtKB-KW"/>
</dbReference>
<keyword evidence="11" id="KW-1185">Reference proteome</keyword>
<organism evidence="10 11">
    <name type="scientific">Mucuna pruriens</name>
    <name type="common">Velvet bean</name>
    <name type="synonym">Dolichos pruriens</name>
    <dbReference type="NCBI Taxonomy" id="157652"/>
    <lineage>
        <taxon>Eukaryota</taxon>
        <taxon>Viridiplantae</taxon>
        <taxon>Streptophyta</taxon>
        <taxon>Embryophyta</taxon>
        <taxon>Tracheophyta</taxon>
        <taxon>Spermatophyta</taxon>
        <taxon>Magnoliopsida</taxon>
        <taxon>eudicotyledons</taxon>
        <taxon>Gunneridae</taxon>
        <taxon>Pentapetalae</taxon>
        <taxon>rosids</taxon>
        <taxon>fabids</taxon>
        <taxon>Fabales</taxon>
        <taxon>Fabaceae</taxon>
        <taxon>Papilionoideae</taxon>
        <taxon>50 kb inversion clade</taxon>
        <taxon>NPAAA clade</taxon>
        <taxon>indigoferoid/millettioid clade</taxon>
        <taxon>Phaseoleae</taxon>
        <taxon>Mucuna</taxon>
    </lineage>
</organism>
<evidence type="ECO:0000256" key="1">
    <source>
        <dbReference type="ARBA" id="ARBA00022679"/>
    </source>
</evidence>
<gene>
    <name evidence="10" type="ORF">CR513_17041</name>
</gene>
<keyword evidence="7" id="KW-0511">Multifunctional enzyme</keyword>
<proteinExistence type="predicted"/>
<dbReference type="Gene3D" id="3.30.70.270">
    <property type="match status" value="2"/>
</dbReference>
<feature type="domain" description="Reverse transcriptase/retrotransposon-derived protein RNase H-like" evidence="9">
    <location>
        <begin position="77"/>
        <end position="118"/>
    </location>
</feature>
<dbReference type="SUPFAM" id="SSF56672">
    <property type="entry name" value="DNA/RNA polymerases"/>
    <property type="match status" value="1"/>
</dbReference>
<dbReference type="GO" id="GO:0004519">
    <property type="term" value="F:endonuclease activity"/>
    <property type="evidence" value="ECO:0007669"/>
    <property type="project" value="UniProtKB-KW"/>
</dbReference>
<dbReference type="EMBL" id="QJKJ01003123">
    <property type="protein sequence ID" value="RDX99840.1"/>
    <property type="molecule type" value="Genomic_DNA"/>
</dbReference>
<comment type="caution">
    <text evidence="10">The sequence shown here is derived from an EMBL/GenBank/DDBJ whole genome shotgun (WGS) entry which is preliminary data.</text>
</comment>
<keyword evidence="4" id="KW-0255">Endonuclease</keyword>
<dbReference type="PANTHER" id="PTHR37984">
    <property type="entry name" value="PROTEIN CBG26694"/>
    <property type="match status" value="1"/>
</dbReference>
<keyword evidence="6" id="KW-0695">RNA-directed DNA polymerase</keyword>
<dbReference type="AlphaFoldDB" id="A0A371HAL8"/>
<evidence type="ECO:0000256" key="6">
    <source>
        <dbReference type="ARBA" id="ARBA00022918"/>
    </source>
</evidence>
<dbReference type="Pfam" id="PF17919">
    <property type="entry name" value="RT_RNaseH_2"/>
    <property type="match status" value="1"/>
</dbReference>
<evidence type="ECO:0000256" key="2">
    <source>
        <dbReference type="ARBA" id="ARBA00022695"/>
    </source>
</evidence>
<evidence type="ECO:0000313" key="11">
    <source>
        <dbReference type="Proteomes" id="UP000257109"/>
    </source>
</evidence>
<dbReference type="GO" id="GO:0003964">
    <property type="term" value="F:RNA-directed DNA polymerase activity"/>
    <property type="evidence" value="ECO:0007669"/>
    <property type="project" value="UniProtKB-KW"/>
</dbReference>
<evidence type="ECO:0000256" key="7">
    <source>
        <dbReference type="ARBA" id="ARBA00023268"/>
    </source>
</evidence>
<dbReference type="OrthoDB" id="1933708at2759"/>